<comment type="caution">
    <text evidence="1">The sequence shown here is derived from an EMBL/GenBank/DDBJ whole genome shotgun (WGS) entry which is preliminary data.</text>
</comment>
<evidence type="ECO:0000313" key="1">
    <source>
        <dbReference type="EMBL" id="GAA4231165.1"/>
    </source>
</evidence>
<protein>
    <submittedName>
        <fullName evidence="1">Uncharacterized protein</fullName>
    </submittedName>
</protein>
<name>A0ABP8BZV0_9ACTN</name>
<accession>A0ABP8BZV0</accession>
<evidence type="ECO:0000313" key="2">
    <source>
        <dbReference type="Proteomes" id="UP001501710"/>
    </source>
</evidence>
<keyword evidence="2" id="KW-1185">Reference proteome</keyword>
<dbReference type="EMBL" id="BAABAS010000006">
    <property type="protein sequence ID" value="GAA4231165.1"/>
    <property type="molecule type" value="Genomic_DNA"/>
</dbReference>
<reference evidence="2" key="1">
    <citation type="journal article" date="2019" name="Int. J. Syst. Evol. Microbiol.">
        <title>The Global Catalogue of Microorganisms (GCM) 10K type strain sequencing project: providing services to taxonomists for standard genome sequencing and annotation.</title>
        <authorList>
            <consortium name="The Broad Institute Genomics Platform"/>
            <consortium name="The Broad Institute Genome Sequencing Center for Infectious Disease"/>
            <person name="Wu L."/>
            <person name="Ma J."/>
        </authorList>
    </citation>
    <scope>NUCLEOTIDE SEQUENCE [LARGE SCALE GENOMIC DNA]</scope>
    <source>
        <strain evidence="2">JCM 17440</strain>
    </source>
</reference>
<dbReference type="Proteomes" id="UP001501710">
    <property type="component" value="Unassembled WGS sequence"/>
</dbReference>
<proteinExistence type="predicted"/>
<gene>
    <name evidence="1" type="ORF">GCM10022254_27600</name>
</gene>
<organism evidence="1 2">
    <name type="scientific">Actinomadura meridiana</name>
    <dbReference type="NCBI Taxonomy" id="559626"/>
    <lineage>
        <taxon>Bacteria</taxon>
        <taxon>Bacillati</taxon>
        <taxon>Actinomycetota</taxon>
        <taxon>Actinomycetes</taxon>
        <taxon>Streptosporangiales</taxon>
        <taxon>Thermomonosporaceae</taxon>
        <taxon>Actinomadura</taxon>
    </lineage>
</organism>
<sequence length="119" mass="13435">MRVGHEEQPYVERRMGLRSWEMRLMSEVWISAADGCDMVRADAIVILRLDNTGRLTAQLRDEAKVSVTLLEGSSGGGHPPADLHRRLIRMIAELADSSGVQLIRAQHEKDGWRWVSESL</sequence>